<dbReference type="PANTHER" id="PTHR45875:SF1">
    <property type="entry name" value="METHYLTRANSFERASE N6AMT1"/>
    <property type="match status" value="1"/>
</dbReference>
<name>A0A6L9Y0C5_9MICO</name>
<dbReference type="AlphaFoldDB" id="A0A6L9Y0C5"/>
<dbReference type="Gene3D" id="3.40.50.150">
    <property type="entry name" value="Vaccinia Virus protein VP39"/>
    <property type="match status" value="1"/>
</dbReference>
<comment type="caution">
    <text evidence="9">The sequence shown here is derived from an EMBL/GenBank/DDBJ whole genome shotgun (WGS) entry which is preliminary data.</text>
</comment>
<evidence type="ECO:0000256" key="3">
    <source>
        <dbReference type="ARBA" id="ARBA00022679"/>
    </source>
</evidence>
<evidence type="ECO:0000259" key="7">
    <source>
        <dbReference type="Pfam" id="PF23186"/>
    </source>
</evidence>
<protein>
    <submittedName>
        <fullName evidence="9">Methyltransferase</fullName>
    </submittedName>
</protein>
<dbReference type="PANTHER" id="PTHR45875">
    <property type="entry name" value="METHYLTRANSFERASE N6AMT1"/>
    <property type="match status" value="1"/>
</dbReference>
<gene>
    <name evidence="9" type="ORF">G3T36_14795</name>
</gene>
<dbReference type="InterPro" id="IPR007848">
    <property type="entry name" value="Small_mtfrase_dom"/>
</dbReference>
<evidence type="ECO:0000256" key="1">
    <source>
        <dbReference type="ARBA" id="ARBA00006149"/>
    </source>
</evidence>
<dbReference type="InterPro" id="IPR002052">
    <property type="entry name" value="DNA_methylase_N6_adenine_CS"/>
</dbReference>
<dbReference type="GO" id="GO:0032259">
    <property type="term" value="P:methylation"/>
    <property type="evidence" value="ECO:0007669"/>
    <property type="project" value="UniProtKB-KW"/>
</dbReference>
<keyword evidence="3 9" id="KW-0808">Transferase</keyword>
<dbReference type="InterPro" id="IPR056684">
    <property type="entry name" value="DUF7782"/>
</dbReference>
<keyword evidence="4" id="KW-0949">S-adenosyl-L-methionine</keyword>
<dbReference type="GO" id="GO:0003676">
    <property type="term" value="F:nucleic acid binding"/>
    <property type="evidence" value="ECO:0007669"/>
    <property type="project" value="InterPro"/>
</dbReference>
<keyword evidence="5" id="KW-1133">Transmembrane helix</keyword>
<dbReference type="GO" id="GO:0008170">
    <property type="term" value="F:N-methyltransferase activity"/>
    <property type="evidence" value="ECO:0007669"/>
    <property type="project" value="UniProtKB-ARBA"/>
</dbReference>
<evidence type="ECO:0000256" key="4">
    <source>
        <dbReference type="ARBA" id="ARBA00022691"/>
    </source>
</evidence>
<feature type="domain" description="DUF7059" evidence="7">
    <location>
        <begin position="22"/>
        <end position="106"/>
    </location>
</feature>
<dbReference type="CDD" id="cd02440">
    <property type="entry name" value="AdoMet_MTases"/>
    <property type="match status" value="1"/>
</dbReference>
<feature type="domain" description="Methyltransferase small" evidence="6">
    <location>
        <begin position="165"/>
        <end position="287"/>
    </location>
</feature>
<evidence type="ECO:0000313" key="9">
    <source>
        <dbReference type="EMBL" id="NEN07129.1"/>
    </source>
</evidence>
<sequence>MRLNGAMTESSVDLLRRDLVSAHFSVAALGGLWGEVAAAALYRGQRIPALRALEAHRSGTSAPLATLGRLFVLGDAVPVESLAAALPALGVPGAIGLGLVDVKDGDALPLLDLRPYSFVDALGPGEWWIASDLGELALGRALPEDHVLGVGGASMTLSGLMLQAPVASALDLGTGCGIQALHASRHADRVVATDVSQRALELAAFNAGLNGVGNIDFRLGSLFDPVEGERFEHIVSNPPFVITPRSEGVPAYDYRDGGMVGDALVEAVIESAGDYLAPGGVAQLLANWEYGGDGDAFDRVRGWLDSGRAAGLDAWVVERDVQDAAEYAETWIRDGGTRPGTREFDDLLGAWIDDFAARDVTAVGFGYVLLRRPETGSPSLRRLERLHGSLGRHEAGLGVHLGAALAAHDWQAGTSDAELEAALLTVAPDVTEERHSWPGDEGPTAMVLRQGGGFGRTVQAGTALIAFVGACDGELSVGAIVAAIAQLLEVDAAALTEELLPAIRGLIDDGFLVPVA</sequence>
<dbReference type="InterPro" id="IPR052190">
    <property type="entry name" value="Euk-Arch_PrmC-MTase"/>
</dbReference>
<keyword evidence="2 9" id="KW-0489">Methyltransferase</keyword>
<dbReference type="EMBL" id="JAAGWY010000003">
    <property type="protein sequence ID" value="NEN07129.1"/>
    <property type="molecule type" value="Genomic_DNA"/>
</dbReference>
<dbReference type="Pfam" id="PF23186">
    <property type="entry name" value="DUF7059"/>
    <property type="match status" value="1"/>
</dbReference>
<dbReference type="PROSITE" id="PS00092">
    <property type="entry name" value="N6_MTASE"/>
    <property type="match status" value="1"/>
</dbReference>
<feature type="transmembrane region" description="Helical" evidence="5">
    <location>
        <begin position="20"/>
        <end position="42"/>
    </location>
</feature>
<evidence type="ECO:0000256" key="5">
    <source>
        <dbReference type="SAM" id="Phobius"/>
    </source>
</evidence>
<dbReference type="Pfam" id="PF05175">
    <property type="entry name" value="MTS"/>
    <property type="match status" value="1"/>
</dbReference>
<reference evidence="9 10" key="1">
    <citation type="journal article" date="2014" name="J. Microbiol.">
        <title>Diaminobutyricibacter tongyongensis gen. nov., sp. nov. and Homoserinibacter gongjuensis gen. nov., sp. nov. belong to the family Microbacteriaceae.</title>
        <authorList>
            <person name="Kim S.J."/>
            <person name="Ahn J.H."/>
            <person name="Weon H.Y."/>
            <person name="Hamada M."/>
            <person name="Suzuki K."/>
            <person name="Kwon S.W."/>
        </authorList>
    </citation>
    <scope>NUCLEOTIDE SEQUENCE [LARGE SCALE GENOMIC DNA]</scope>
    <source>
        <strain evidence="9 10">NBRC 108724</strain>
    </source>
</reference>
<evidence type="ECO:0000259" key="6">
    <source>
        <dbReference type="Pfam" id="PF05175"/>
    </source>
</evidence>
<keyword evidence="5" id="KW-0812">Transmembrane</keyword>
<organism evidence="9 10">
    <name type="scientific">Leifsonia tongyongensis</name>
    <dbReference type="NCBI Taxonomy" id="1268043"/>
    <lineage>
        <taxon>Bacteria</taxon>
        <taxon>Bacillati</taxon>
        <taxon>Actinomycetota</taxon>
        <taxon>Actinomycetes</taxon>
        <taxon>Micrococcales</taxon>
        <taxon>Microbacteriaceae</taxon>
        <taxon>Leifsonia</taxon>
    </lineage>
</organism>
<dbReference type="GO" id="GO:0008276">
    <property type="term" value="F:protein methyltransferase activity"/>
    <property type="evidence" value="ECO:0007669"/>
    <property type="project" value="TreeGrafter"/>
</dbReference>
<keyword evidence="5" id="KW-0472">Membrane</keyword>
<comment type="similarity">
    <text evidence="1">Belongs to the eukaryotic/archaeal PrmC-related family.</text>
</comment>
<dbReference type="Pfam" id="PF25004">
    <property type="entry name" value="DUF7782"/>
    <property type="match status" value="1"/>
</dbReference>
<dbReference type="Proteomes" id="UP000474967">
    <property type="component" value="Unassembled WGS sequence"/>
</dbReference>
<feature type="domain" description="DUF7782" evidence="8">
    <location>
        <begin position="408"/>
        <end position="514"/>
    </location>
</feature>
<evidence type="ECO:0000259" key="8">
    <source>
        <dbReference type="Pfam" id="PF25004"/>
    </source>
</evidence>
<dbReference type="InterPro" id="IPR029063">
    <property type="entry name" value="SAM-dependent_MTases_sf"/>
</dbReference>
<keyword evidence="10" id="KW-1185">Reference proteome</keyword>
<dbReference type="InterPro" id="IPR055487">
    <property type="entry name" value="DUF7059"/>
</dbReference>
<dbReference type="GO" id="GO:0008757">
    <property type="term" value="F:S-adenosylmethionine-dependent methyltransferase activity"/>
    <property type="evidence" value="ECO:0007669"/>
    <property type="project" value="TreeGrafter"/>
</dbReference>
<dbReference type="GO" id="GO:0035657">
    <property type="term" value="C:eRF1 methyltransferase complex"/>
    <property type="evidence" value="ECO:0007669"/>
    <property type="project" value="TreeGrafter"/>
</dbReference>
<evidence type="ECO:0000256" key="2">
    <source>
        <dbReference type="ARBA" id="ARBA00022603"/>
    </source>
</evidence>
<dbReference type="SUPFAM" id="SSF53335">
    <property type="entry name" value="S-adenosyl-L-methionine-dependent methyltransferases"/>
    <property type="match status" value="1"/>
</dbReference>
<accession>A0A6L9Y0C5</accession>
<evidence type="ECO:0000313" key="10">
    <source>
        <dbReference type="Proteomes" id="UP000474967"/>
    </source>
</evidence>
<proteinExistence type="inferred from homology"/>